<feature type="transmembrane region" description="Helical" evidence="5">
    <location>
        <begin position="109"/>
        <end position="127"/>
    </location>
</feature>
<dbReference type="Pfam" id="PF01124">
    <property type="entry name" value="MAPEG"/>
    <property type="match status" value="1"/>
</dbReference>
<name>A0A918VF42_9GAMM</name>
<gene>
    <name evidence="6" type="ORF">GCM10008090_00510</name>
</gene>
<reference evidence="6" key="1">
    <citation type="journal article" date="2014" name="Int. J. Syst. Evol. Microbiol.">
        <title>Complete genome sequence of Corynebacterium casei LMG S-19264T (=DSM 44701T), isolated from a smear-ripened cheese.</title>
        <authorList>
            <consortium name="US DOE Joint Genome Institute (JGI-PGF)"/>
            <person name="Walter F."/>
            <person name="Albersmeier A."/>
            <person name="Kalinowski J."/>
            <person name="Ruckert C."/>
        </authorList>
    </citation>
    <scope>NUCLEOTIDE SEQUENCE</scope>
    <source>
        <strain evidence="6">KCTC 12711</strain>
    </source>
</reference>
<evidence type="ECO:0000313" key="7">
    <source>
        <dbReference type="Proteomes" id="UP000614811"/>
    </source>
</evidence>
<comment type="subcellular location">
    <subcellularLocation>
        <location evidence="1">Membrane</location>
    </subcellularLocation>
</comment>
<dbReference type="PANTHER" id="PTHR35371:SF1">
    <property type="entry name" value="BLR7753 PROTEIN"/>
    <property type="match status" value="1"/>
</dbReference>
<dbReference type="SUPFAM" id="SSF161084">
    <property type="entry name" value="MAPEG domain-like"/>
    <property type="match status" value="1"/>
</dbReference>
<keyword evidence="3 5" id="KW-1133">Transmembrane helix</keyword>
<evidence type="ECO:0008006" key="8">
    <source>
        <dbReference type="Google" id="ProtNLM"/>
    </source>
</evidence>
<dbReference type="InterPro" id="IPR023352">
    <property type="entry name" value="MAPEG-like_dom_sf"/>
</dbReference>
<accession>A0A918VF42</accession>
<evidence type="ECO:0000256" key="1">
    <source>
        <dbReference type="ARBA" id="ARBA00004370"/>
    </source>
</evidence>
<dbReference type="Proteomes" id="UP000614811">
    <property type="component" value="Unassembled WGS sequence"/>
</dbReference>
<sequence length="130" mass="14478">MTLLICVTILFTLPFILALWSVYYRIQLDGKADLQSPRVQAARLTGRGHRIVAAQNNAWEALILFCTVLIGAQIAKVEIDLLTLPVMLFTASRVAHAIVYVAGWSVIRSTVFFIAMIALVWIFRIAYGAL</sequence>
<comment type="caution">
    <text evidence="6">The sequence shown here is derived from an EMBL/GenBank/DDBJ whole genome shotgun (WGS) entry which is preliminary data.</text>
</comment>
<evidence type="ECO:0000256" key="2">
    <source>
        <dbReference type="ARBA" id="ARBA00022692"/>
    </source>
</evidence>
<dbReference type="RefSeq" id="WP_189398003.1">
    <property type="nucleotide sequence ID" value="NZ_BMXA01000001.1"/>
</dbReference>
<evidence type="ECO:0000256" key="3">
    <source>
        <dbReference type="ARBA" id="ARBA00022989"/>
    </source>
</evidence>
<dbReference type="Gene3D" id="1.20.120.550">
    <property type="entry name" value="Membrane associated eicosanoid/glutathione metabolism-like domain"/>
    <property type="match status" value="1"/>
</dbReference>
<protein>
    <recommendedName>
        <fullName evidence="8">MAPEG family protein</fullName>
    </recommendedName>
</protein>
<dbReference type="AlphaFoldDB" id="A0A918VF42"/>
<proteinExistence type="predicted"/>
<dbReference type="EMBL" id="BMXA01000001">
    <property type="protein sequence ID" value="GGZ96200.1"/>
    <property type="molecule type" value="Genomic_DNA"/>
</dbReference>
<evidence type="ECO:0000313" key="6">
    <source>
        <dbReference type="EMBL" id="GGZ96200.1"/>
    </source>
</evidence>
<evidence type="ECO:0000256" key="5">
    <source>
        <dbReference type="SAM" id="Phobius"/>
    </source>
</evidence>
<dbReference type="InterPro" id="IPR001129">
    <property type="entry name" value="Membr-assoc_MAPEG"/>
</dbReference>
<dbReference type="PANTHER" id="PTHR35371">
    <property type="entry name" value="INNER MEMBRANE PROTEIN"/>
    <property type="match status" value="1"/>
</dbReference>
<organism evidence="6 7">
    <name type="scientific">Arenicella chitinivorans</name>
    <dbReference type="NCBI Taxonomy" id="1329800"/>
    <lineage>
        <taxon>Bacteria</taxon>
        <taxon>Pseudomonadati</taxon>
        <taxon>Pseudomonadota</taxon>
        <taxon>Gammaproteobacteria</taxon>
        <taxon>Arenicellales</taxon>
        <taxon>Arenicellaceae</taxon>
        <taxon>Arenicella</taxon>
    </lineage>
</organism>
<keyword evidence="7" id="KW-1185">Reference proteome</keyword>
<keyword evidence="4 5" id="KW-0472">Membrane</keyword>
<reference evidence="6" key="2">
    <citation type="submission" date="2020-09" db="EMBL/GenBank/DDBJ databases">
        <authorList>
            <person name="Sun Q."/>
            <person name="Kim S."/>
        </authorList>
    </citation>
    <scope>NUCLEOTIDE SEQUENCE</scope>
    <source>
        <strain evidence="6">KCTC 12711</strain>
    </source>
</reference>
<keyword evidence="2 5" id="KW-0812">Transmembrane</keyword>
<dbReference type="GO" id="GO:0016020">
    <property type="term" value="C:membrane"/>
    <property type="evidence" value="ECO:0007669"/>
    <property type="project" value="UniProtKB-SubCell"/>
</dbReference>
<evidence type="ECO:0000256" key="4">
    <source>
        <dbReference type="ARBA" id="ARBA00023136"/>
    </source>
</evidence>